<accession>A0A4V6XYG3</accession>
<evidence type="ECO:0000313" key="3">
    <source>
        <dbReference type="Proteomes" id="UP000298787"/>
    </source>
</evidence>
<feature type="region of interest" description="Disordered" evidence="1">
    <location>
        <begin position="1"/>
        <end position="73"/>
    </location>
</feature>
<dbReference type="EMBL" id="CM014080">
    <property type="protein sequence ID" value="TKS69102.1"/>
    <property type="molecule type" value="Genomic_DNA"/>
</dbReference>
<evidence type="ECO:0000256" key="1">
    <source>
        <dbReference type="SAM" id="MobiDB-lite"/>
    </source>
</evidence>
<reference evidence="2 3" key="1">
    <citation type="submission" date="2019-01" db="EMBL/GenBank/DDBJ databases">
        <title>Genome Assembly of Collichthys lucidus.</title>
        <authorList>
            <person name="Cai M."/>
            <person name="Xiao S."/>
        </authorList>
    </citation>
    <scope>NUCLEOTIDE SEQUENCE [LARGE SCALE GENOMIC DNA]</scope>
    <source>
        <strain evidence="2">JT15FE1705JMU</strain>
        <tissue evidence="2">Muscle</tissue>
    </source>
</reference>
<feature type="compositionally biased region" description="Acidic residues" evidence="1">
    <location>
        <begin position="25"/>
        <end position="36"/>
    </location>
</feature>
<name>A0A4V6XYG3_COLLU</name>
<gene>
    <name evidence="2" type="ORF">D9C73_003166</name>
</gene>
<dbReference type="AlphaFoldDB" id="A0A4V6XYG3"/>
<keyword evidence="3" id="KW-1185">Reference proteome</keyword>
<protein>
    <submittedName>
        <fullName evidence="2">Uncharacterized protein</fullName>
    </submittedName>
</protein>
<proteinExistence type="predicted"/>
<feature type="compositionally biased region" description="Basic and acidic residues" evidence="1">
    <location>
        <begin position="57"/>
        <end position="73"/>
    </location>
</feature>
<sequence>MYSEEHRPLLQEEHLLVRNEGLRETEEEEEEEEEEGDLHYYTSGKKKKESMQRGGKGRRESDKTSAGDDHPLYRTVEVRDYSASGSDLQCYLAKLAYGHAKHQQVNADILSMLAIQLKAQCLPVRLFVLVSDDDDADLWPMARVNSRVLLRSTQMLRLLIHSGGPVQK</sequence>
<feature type="compositionally biased region" description="Basic and acidic residues" evidence="1">
    <location>
        <begin position="1"/>
        <end position="24"/>
    </location>
</feature>
<evidence type="ECO:0000313" key="2">
    <source>
        <dbReference type="EMBL" id="TKS69102.1"/>
    </source>
</evidence>
<organism evidence="2 3">
    <name type="scientific">Collichthys lucidus</name>
    <name type="common">Big head croaker</name>
    <name type="synonym">Sciaena lucida</name>
    <dbReference type="NCBI Taxonomy" id="240159"/>
    <lineage>
        <taxon>Eukaryota</taxon>
        <taxon>Metazoa</taxon>
        <taxon>Chordata</taxon>
        <taxon>Craniata</taxon>
        <taxon>Vertebrata</taxon>
        <taxon>Euteleostomi</taxon>
        <taxon>Actinopterygii</taxon>
        <taxon>Neopterygii</taxon>
        <taxon>Teleostei</taxon>
        <taxon>Neoteleostei</taxon>
        <taxon>Acanthomorphata</taxon>
        <taxon>Eupercaria</taxon>
        <taxon>Sciaenidae</taxon>
        <taxon>Collichthys</taxon>
    </lineage>
</organism>
<dbReference type="Proteomes" id="UP000298787">
    <property type="component" value="Chromosome 3"/>
</dbReference>